<evidence type="ECO:0000256" key="2">
    <source>
        <dbReference type="ARBA" id="ARBA00008114"/>
    </source>
</evidence>
<comment type="subcellular location">
    <subcellularLocation>
        <location evidence="1">Membrane</location>
        <topology evidence="1">Multi-pass membrane protein</topology>
    </subcellularLocation>
</comment>
<evidence type="ECO:0000256" key="1">
    <source>
        <dbReference type="ARBA" id="ARBA00004141"/>
    </source>
</evidence>
<dbReference type="InterPro" id="IPR027470">
    <property type="entry name" value="Cation_efflux_CTD"/>
</dbReference>
<dbReference type="Gene3D" id="1.20.1510.10">
    <property type="entry name" value="Cation efflux protein transmembrane domain"/>
    <property type="match status" value="1"/>
</dbReference>
<feature type="transmembrane region" description="Helical" evidence="7">
    <location>
        <begin position="120"/>
        <end position="139"/>
    </location>
</feature>
<reference evidence="10 11" key="2">
    <citation type="journal article" date="2017" name="Int. J. Syst. Evol. Microbiol.">
        <title>Gordonia phthalatica sp. nov., a di-n-butyl phthalate-degrading bacterium isolated from activated sludge.</title>
        <authorList>
            <person name="Jin D."/>
            <person name="Kong X."/>
            <person name="Jia M."/>
            <person name="Yu X."/>
            <person name="Wang X."/>
            <person name="Zhuang X."/>
            <person name="Deng Y."/>
            <person name="Bai Z."/>
        </authorList>
    </citation>
    <scope>NUCLEOTIDE SEQUENCE [LARGE SCALE GENOMIC DNA]</scope>
    <source>
        <strain evidence="10 11">QH-11</strain>
    </source>
</reference>
<dbReference type="RefSeq" id="WP_062394334.1">
    <property type="nucleotide sequence ID" value="NZ_CP011853.1"/>
</dbReference>
<dbReference type="STRING" id="1136941.ACH46_19025"/>
<evidence type="ECO:0000313" key="10">
    <source>
        <dbReference type="EMBL" id="ALG86204.1"/>
    </source>
</evidence>
<reference evidence="11" key="1">
    <citation type="submission" date="2015-06" db="EMBL/GenBank/DDBJ databases">
        <title>Complete genome sequence and metabolic analysis of phthalate degradation pathway in Gordonia sp. QH-11.</title>
        <authorList>
            <person name="Jin D."/>
            <person name="Kong X."/>
            <person name="Bai Z."/>
        </authorList>
    </citation>
    <scope>NUCLEOTIDE SEQUENCE [LARGE SCALE GENOMIC DNA]</scope>
    <source>
        <strain evidence="11">QH-11</strain>
    </source>
</reference>
<keyword evidence="3" id="KW-0813">Transport</keyword>
<evidence type="ECO:0000256" key="3">
    <source>
        <dbReference type="ARBA" id="ARBA00022448"/>
    </source>
</evidence>
<feature type="transmembrane region" description="Helical" evidence="7">
    <location>
        <begin position="160"/>
        <end position="181"/>
    </location>
</feature>
<dbReference type="GO" id="GO:0006882">
    <property type="term" value="P:intracellular zinc ion homeostasis"/>
    <property type="evidence" value="ECO:0007669"/>
    <property type="project" value="TreeGrafter"/>
</dbReference>
<dbReference type="KEGG" id="goq:ACH46_19025"/>
<feature type="domain" description="Cation efflux protein transmembrane" evidence="8">
    <location>
        <begin position="20"/>
        <end position="213"/>
    </location>
</feature>
<comment type="similarity">
    <text evidence="2">Belongs to the cation diffusion facilitator (CDF) transporter (TC 2.A.4) family.</text>
</comment>
<dbReference type="GO" id="GO:0015341">
    <property type="term" value="F:zinc efflux antiporter activity"/>
    <property type="evidence" value="ECO:0007669"/>
    <property type="project" value="TreeGrafter"/>
</dbReference>
<dbReference type="GO" id="GO:0005886">
    <property type="term" value="C:plasma membrane"/>
    <property type="evidence" value="ECO:0007669"/>
    <property type="project" value="TreeGrafter"/>
</dbReference>
<evidence type="ECO:0000256" key="7">
    <source>
        <dbReference type="SAM" id="Phobius"/>
    </source>
</evidence>
<dbReference type="InterPro" id="IPR058533">
    <property type="entry name" value="Cation_efflux_TM"/>
</dbReference>
<feature type="transmembrane region" description="Helical" evidence="7">
    <location>
        <begin position="86"/>
        <end position="108"/>
    </location>
</feature>
<evidence type="ECO:0000256" key="4">
    <source>
        <dbReference type="ARBA" id="ARBA00022692"/>
    </source>
</evidence>
<dbReference type="OrthoDB" id="9813655at2"/>
<feature type="domain" description="Cation efflux protein cytoplasmic" evidence="9">
    <location>
        <begin position="218"/>
        <end position="294"/>
    </location>
</feature>
<dbReference type="InterPro" id="IPR036837">
    <property type="entry name" value="Cation_efflux_CTD_sf"/>
</dbReference>
<keyword evidence="11" id="KW-1185">Reference proteome</keyword>
<dbReference type="EMBL" id="CP011853">
    <property type="protein sequence ID" value="ALG86204.1"/>
    <property type="molecule type" value="Genomic_DNA"/>
</dbReference>
<dbReference type="SUPFAM" id="SSF161111">
    <property type="entry name" value="Cation efflux protein transmembrane domain-like"/>
    <property type="match status" value="1"/>
</dbReference>
<feature type="transmembrane region" description="Helical" evidence="7">
    <location>
        <begin position="187"/>
        <end position="205"/>
    </location>
</feature>
<protein>
    <submittedName>
        <fullName evidence="10">Transporter</fullName>
    </submittedName>
</protein>
<dbReference type="InterPro" id="IPR027469">
    <property type="entry name" value="Cation_efflux_TMD_sf"/>
</dbReference>
<evidence type="ECO:0000256" key="6">
    <source>
        <dbReference type="ARBA" id="ARBA00023136"/>
    </source>
</evidence>
<feature type="transmembrane region" description="Helical" evidence="7">
    <location>
        <begin position="18"/>
        <end position="37"/>
    </location>
</feature>
<dbReference type="InterPro" id="IPR050291">
    <property type="entry name" value="CDF_Transporter"/>
</dbReference>
<dbReference type="PANTHER" id="PTHR43840:SF15">
    <property type="entry name" value="MITOCHONDRIAL METAL TRANSPORTER 1-RELATED"/>
    <property type="match status" value="1"/>
</dbReference>
<keyword evidence="4 7" id="KW-0812">Transmembrane</keyword>
<dbReference type="SUPFAM" id="SSF160240">
    <property type="entry name" value="Cation efflux protein cytoplasmic domain-like"/>
    <property type="match status" value="1"/>
</dbReference>
<dbReference type="Pfam" id="PF01545">
    <property type="entry name" value="Cation_efflux"/>
    <property type="match status" value="1"/>
</dbReference>
<dbReference type="GO" id="GO:0015093">
    <property type="term" value="F:ferrous iron transmembrane transporter activity"/>
    <property type="evidence" value="ECO:0007669"/>
    <property type="project" value="TreeGrafter"/>
</dbReference>
<evidence type="ECO:0000256" key="5">
    <source>
        <dbReference type="ARBA" id="ARBA00022989"/>
    </source>
</evidence>
<dbReference type="PANTHER" id="PTHR43840">
    <property type="entry name" value="MITOCHONDRIAL METAL TRANSPORTER 1-RELATED"/>
    <property type="match status" value="1"/>
</dbReference>
<dbReference type="AlphaFoldDB" id="A0A0N9NEQ6"/>
<evidence type="ECO:0000259" key="9">
    <source>
        <dbReference type="Pfam" id="PF16916"/>
    </source>
</evidence>
<feature type="transmembrane region" description="Helical" evidence="7">
    <location>
        <begin position="49"/>
        <end position="66"/>
    </location>
</feature>
<name>A0A0N9NEQ6_9ACTN</name>
<proteinExistence type="inferred from homology"/>
<evidence type="ECO:0000313" key="11">
    <source>
        <dbReference type="Proteomes" id="UP000063789"/>
    </source>
</evidence>
<organism evidence="10 11">
    <name type="scientific">Gordonia phthalatica</name>
    <dbReference type="NCBI Taxonomy" id="1136941"/>
    <lineage>
        <taxon>Bacteria</taxon>
        <taxon>Bacillati</taxon>
        <taxon>Actinomycetota</taxon>
        <taxon>Actinomycetes</taxon>
        <taxon>Mycobacteriales</taxon>
        <taxon>Gordoniaceae</taxon>
        <taxon>Gordonia</taxon>
    </lineage>
</organism>
<dbReference type="Gene3D" id="3.30.70.1350">
    <property type="entry name" value="Cation efflux protein, cytoplasmic domain"/>
    <property type="match status" value="1"/>
</dbReference>
<dbReference type="NCBIfam" id="TIGR01297">
    <property type="entry name" value="CDF"/>
    <property type="match status" value="1"/>
</dbReference>
<accession>A0A0N9NEQ6</accession>
<dbReference type="InterPro" id="IPR002524">
    <property type="entry name" value="Cation_efflux"/>
</dbReference>
<keyword evidence="6 7" id="KW-0472">Membrane</keyword>
<sequence>MREDEQVTEQQTRDLSKWALLSIAASIVVIALKMFAWQLTGSVGLLSDAAESVVNLVAAVVAFFALRIAAKPADDDHNFGHVKSEYFSAVIEGVMIVIAAIVIIVTAVDRLFNPRDLEQVGFGLAVSVLASVINGLVAWQLMRVGRKFRSLTLEADGKHLMTDVWTTAGVIVGVGAVYLTGWSRLDPVIAIIVAVNIIFVGYKLMRASTMGLMDTAIPDEQRAAVDAVLDRYRGDGVDFHDVRTREAGHLRFVQLHMLVPGEWTVQRGHDLLEEVETSLHQAVEDLRPTIHLEPIEDPRSYESWRR</sequence>
<keyword evidence="5 7" id="KW-1133">Transmembrane helix</keyword>
<gene>
    <name evidence="10" type="ORF">ACH46_19025</name>
</gene>
<dbReference type="Pfam" id="PF16916">
    <property type="entry name" value="ZT_dimer"/>
    <property type="match status" value="1"/>
</dbReference>
<evidence type="ECO:0000259" key="8">
    <source>
        <dbReference type="Pfam" id="PF01545"/>
    </source>
</evidence>
<dbReference type="GO" id="GO:0015086">
    <property type="term" value="F:cadmium ion transmembrane transporter activity"/>
    <property type="evidence" value="ECO:0007669"/>
    <property type="project" value="TreeGrafter"/>
</dbReference>
<dbReference type="Proteomes" id="UP000063789">
    <property type="component" value="Chromosome"/>
</dbReference>
<dbReference type="PATRIC" id="fig|1136941.3.peg.3894"/>